<dbReference type="KEGG" id="ssck:SPSK_04668"/>
<accession>A0A0F2M193</accession>
<feature type="region of interest" description="Disordered" evidence="1">
    <location>
        <begin position="59"/>
        <end position="117"/>
    </location>
</feature>
<dbReference type="RefSeq" id="XP_016586143.1">
    <property type="nucleotide sequence ID" value="XM_016731468.1"/>
</dbReference>
<dbReference type="Proteomes" id="UP000033710">
    <property type="component" value="Unassembled WGS sequence"/>
</dbReference>
<reference evidence="2 3" key="1">
    <citation type="journal article" date="2014" name="BMC Genomics">
        <title>Comparative genomics of the major fungal agents of human and animal Sporotrichosis: Sporothrix schenckii and Sporothrix brasiliensis.</title>
        <authorList>
            <person name="Teixeira M.M."/>
            <person name="de Almeida L.G."/>
            <person name="Kubitschek-Barreira P."/>
            <person name="Alves F.L."/>
            <person name="Kioshima E.S."/>
            <person name="Abadio A.K."/>
            <person name="Fernandes L."/>
            <person name="Derengowski L.S."/>
            <person name="Ferreira K.S."/>
            <person name="Souza R.C."/>
            <person name="Ruiz J.C."/>
            <person name="de Andrade N.C."/>
            <person name="Paes H.C."/>
            <person name="Nicola A.M."/>
            <person name="Albuquerque P."/>
            <person name="Gerber A.L."/>
            <person name="Martins V.P."/>
            <person name="Peconick L.D."/>
            <person name="Neto A.V."/>
            <person name="Chaucanez C.B."/>
            <person name="Silva P.A."/>
            <person name="Cunha O.L."/>
            <person name="de Oliveira F.F."/>
            <person name="dos Santos T.C."/>
            <person name="Barros A.L."/>
            <person name="Soares M.A."/>
            <person name="de Oliveira L.M."/>
            <person name="Marini M.M."/>
            <person name="Villalobos-Duno H."/>
            <person name="Cunha M.M."/>
            <person name="de Hoog S."/>
            <person name="da Silveira J.F."/>
            <person name="Henrissat B."/>
            <person name="Nino-Vega G.A."/>
            <person name="Cisalpino P.S."/>
            <person name="Mora-Montes H.M."/>
            <person name="Almeida S.R."/>
            <person name="Stajich J.E."/>
            <person name="Lopes-Bezerra L.M."/>
            <person name="Vasconcelos A.T."/>
            <person name="Felipe M.S."/>
        </authorList>
    </citation>
    <scope>NUCLEOTIDE SEQUENCE [LARGE SCALE GENOMIC DNA]</scope>
    <source>
        <strain evidence="2 3">1099-18</strain>
    </source>
</reference>
<feature type="compositionally biased region" description="Low complexity" evidence="1">
    <location>
        <begin position="87"/>
        <end position="98"/>
    </location>
</feature>
<proteinExistence type="predicted"/>
<dbReference type="GeneID" id="27666745"/>
<name>A0A0F2M193_SPOSC</name>
<comment type="caution">
    <text evidence="2">The sequence shown here is derived from an EMBL/GenBank/DDBJ whole genome shotgun (WGS) entry which is preliminary data.</text>
</comment>
<gene>
    <name evidence="2" type="ORF">SPSK_04668</name>
</gene>
<reference evidence="2 3" key="2">
    <citation type="journal article" date="2015" name="Eukaryot. Cell">
        <title>Asexual propagation of a virulent clone complex in a human and feline outbreak of sporotrichosis.</title>
        <authorList>
            <person name="Teixeira Mde M."/>
            <person name="Rodrigues A.M."/>
            <person name="Tsui C.K."/>
            <person name="de Almeida L.G."/>
            <person name="Van Diepeningen A.D."/>
            <person name="van den Ende B.G."/>
            <person name="Fernandes G.F."/>
            <person name="Kano R."/>
            <person name="Hamelin R.C."/>
            <person name="Lopes-Bezerra L.M."/>
            <person name="Vasconcelos A.T."/>
            <person name="de Hoog S."/>
            <person name="de Camargo Z.P."/>
            <person name="Felipe M.S."/>
        </authorList>
    </citation>
    <scope>NUCLEOTIDE SEQUENCE [LARGE SCALE GENOMIC DNA]</scope>
    <source>
        <strain evidence="2 3">1099-18</strain>
    </source>
</reference>
<evidence type="ECO:0000256" key="1">
    <source>
        <dbReference type="SAM" id="MobiDB-lite"/>
    </source>
</evidence>
<protein>
    <submittedName>
        <fullName evidence="2">Uncharacterized protein</fullName>
    </submittedName>
</protein>
<dbReference type="AlphaFoldDB" id="A0A0F2M193"/>
<dbReference type="EMBL" id="AXCR01000010">
    <property type="protein sequence ID" value="KJR83467.1"/>
    <property type="molecule type" value="Genomic_DNA"/>
</dbReference>
<dbReference type="VEuPathDB" id="FungiDB:SPSK_04668"/>
<organism evidence="2 3">
    <name type="scientific">Sporothrix schenckii 1099-18</name>
    <dbReference type="NCBI Taxonomy" id="1397361"/>
    <lineage>
        <taxon>Eukaryota</taxon>
        <taxon>Fungi</taxon>
        <taxon>Dikarya</taxon>
        <taxon>Ascomycota</taxon>
        <taxon>Pezizomycotina</taxon>
        <taxon>Sordariomycetes</taxon>
        <taxon>Sordariomycetidae</taxon>
        <taxon>Ophiostomatales</taxon>
        <taxon>Ophiostomataceae</taxon>
        <taxon>Sporothrix</taxon>
    </lineage>
</organism>
<evidence type="ECO:0000313" key="2">
    <source>
        <dbReference type="EMBL" id="KJR83467.1"/>
    </source>
</evidence>
<evidence type="ECO:0000313" key="3">
    <source>
        <dbReference type="Proteomes" id="UP000033710"/>
    </source>
</evidence>
<sequence>MERSRCDRVERATLKATGWTHRGFPSLSWNHQMAAAWSDGGTSKTNVEEGPERLEQGAAASFWRGKQGPGVPNARASQPTDKSIARTQGTATTTTATGPINEKWKTDNNPECGALKL</sequence>